<dbReference type="Pfam" id="PF13432">
    <property type="entry name" value="TPR_16"/>
    <property type="match status" value="2"/>
</dbReference>
<protein>
    <submittedName>
        <fullName evidence="3">Tetratricopeptide repeat protein</fullName>
    </submittedName>
</protein>
<dbReference type="InterPro" id="IPR029063">
    <property type="entry name" value="SAM-dependent_MTases_sf"/>
</dbReference>
<dbReference type="Pfam" id="PF13489">
    <property type="entry name" value="Methyltransf_23"/>
    <property type="match status" value="1"/>
</dbReference>
<dbReference type="InterPro" id="IPR011990">
    <property type="entry name" value="TPR-like_helical_dom_sf"/>
</dbReference>
<dbReference type="RefSeq" id="WP_051378131.1">
    <property type="nucleotide sequence ID" value="NZ_AXWS01000007.1"/>
</dbReference>
<dbReference type="PROSITE" id="PS50293">
    <property type="entry name" value="TPR_REGION"/>
    <property type="match status" value="1"/>
</dbReference>
<dbReference type="CDD" id="cd02440">
    <property type="entry name" value="AdoMet_MTases"/>
    <property type="match status" value="1"/>
</dbReference>
<dbReference type="SUPFAM" id="SSF48452">
    <property type="entry name" value="TPR-like"/>
    <property type="match status" value="1"/>
</dbReference>
<dbReference type="InterPro" id="IPR019734">
    <property type="entry name" value="TPR_rpt"/>
</dbReference>
<proteinExistence type="predicted"/>
<evidence type="ECO:0000313" key="3">
    <source>
        <dbReference type="RefSeq" id="WP_051378131.1"/>
    </source>
</evidence>
<dbReference type="SMART" id="SM00028">
    <property type="entry name" value="TPR"/>
    <property type="match status" value="5"/>
</dbReference>
<dbReference type="AlphaFoldDB" id="A0A8B6X909"/>
<dbReference type="Pfam" id="PF14559">
    <property type="entry name" value="TPR_19"/>
    <property type="match status" value="1"/>
</dbReference>
<dbReference type="Gene3D" id="1.25.40.10">
    <property type="entry name" value="Tetratricopeptide repeat domain"/>
    <property type="match status" value="3"/>
</dbReference>
<name>A0A8B6X909_9BURK</name>
<organism evidence="2 3">
    <name type="scientific">Derxia gummosa DSM 723</name>
    <dbReference type="NCBI Taxonomy" id="1121388"/>
    <lineage>
        <taxon>Bacteria</taxon>
        <taxon>Pseudomonadati</taxon>
        <taxon>Pseudomonadota</taxon>
        <taxon>Betaproteobacteria</taxon>
        <taxon>Burkholderiales</taxon>
        <taxon>Alcaligenaceae</taxon>
        <taxon>Derxia</taxon>
    </lineage>
</organism>
<feature type="repeat" description="TPR" evidence="1">
    <location>
        <begin position="85"/>
        <end position="118"/>
    </location>
</feature>
<dbReference type="PANTHER" id="PTHR44809:SF1">
    <property type="entry name" value="PROTEIN O-MANNOSYL-TRANSFERASE TMTC1"/>
    <property type="match status" value="1"/>
</dbReference>
<reference evidence="3" key="1">
    <citation type="submission" date="2025-08" db="UniProtKB">
        <authorList>
            <consortium name="RefSeq"/>
        </authorList>
    </citation>
    <scope>IDENTIFICATION</scope>
</reference>
<feature type="repeat" description="TPR" evidence="1">
    <location>
        <begin position="187"/>
        <end position="220"/>
    </location>
</feature>
<accession>A0A8B6X909</accession>
<dbReference type="Proteomes" id="UP000675920">
    <property type="component" value="Unplaced"/>
</dbReference>
<feature type="repeat" description="TPR" evidence="1">
    <location>
        <begin position="153"/>
        <end position="186"/>
    </location>
</feature>
<keyword evidence="2" id="KW-1185">Reference proteome</keyword>
<dbReference type="InterPro" id="IPR052943">
    <property type="entry name" value="TMTC_O-mannosyl-trnsfr"/>
</dbReference>
<dbReference type="PROSITE" id="PS50005">
    <property type="entry name" value="TPR"/>
    <property type="match status" value="4"/>
</dbReference>
<feature type="repeat" description="TPR" evidence="1">
    <location>
        <begin position="51"/>
        <end position="84"/>
    </location>
</feature>
<dbReference type="PANTHER" id="PTHR44809">
    <property type="match status" value="1"/>
</dbReference>
<dbReference type="OrthoDB" id="9814129at2"/>
<keyword evidence="1" id="KW-0802">TPR repeat</keyword>
<sequence length="462" mass="49513">MTAHDSPTTAIPAEMPLDEALAFATRLHRVGELDAAETLYRRILDTVPEHADALNFLGIARHQRGHTAEAVDLMQRSLARNPRAPGVWNNLGNILVDIGRFDEAGEAYEQVLHWAPDNAELFNNLGVLRRAQQRLGEAEAAYRQAIVLKGDYAEAHNNLGNLLAGIGRLDEAVREYCEAITLIPSNPSARKMLGFAYYTLGRYEEAAGIYRAWLEQEPDSAAARHHLAACTGQDVPERAADAYVEATFDGFADSFDVKLEMLTYRAPQLVAERVAALAGTPAKALRVLDAGCGTGLCGPLLAPWARGLVGVDLSMGMLRKAEARGVYDELVKAELTAFLEAAEPAAWDLVVSADTLCYFGVLDAVFVAGRRALAPAGWLVFTVEAEPEADEGAAEAGGAAGAQADAGHVLKPHGRYAHRRGYVERALAAAGFGVASFDAVMLRSEGGRPVQGWLAAASISRS</sequence>
<evidence type="ECO:0000313" key="2">
    <source>
        <dbReference type="Proteomes" id="UP000675920"/>
    </source>
</evidence>
<dbReference type="Gene3D" id="3.40.50.150">
    <property type="entry name" value="Vaccinia Virus protein VP39"/>
    <property type="match status" value="1"/>
</dbReference>
<evidence type="ECO:0000256" key="1">
    <source>
        <dbReference type="PROSITE-ProRule" id="PRU00339"/>
    </source>
</evidence>
<dbReference type="SUPFAM" id="SSF53335">
    <property type="entry name" value="S-adenosyl-L-methionine-dependent methyltransferases"/>
    <property type="match status" value="1"/>
</dbReference>